<gene>
    <name evidence="1" type="ORF">I7I51_02332</name>
</gene>
<proteinExistence type="predicted"/>
<dbReference type="EMBL" id="CP069112">
    <property type="protein sequence ID" value="QSS62594.1"/>
    <property type="molecule type" value="Genomic_DNA"/>
</dbReference>
<evidence type="ECO:0000313" key="2">
    <source>
        <dbReference type="Proteomes" id="UP000663671"/>
    </source>
</evidence>
<dbReference type="VEuPathDB" id="FungiDB:I7I51_02332"/>
<name>A0A8A1MDB1_AJECA</name>
<dbReference type="Proteomes" id="UP000663671">
    <property type="component" value="Chromosome 7"/>
</dbReference>
<accession>A0A8A1MDB1</accession>
<dbReference type="AlphaFoldDB" id="A0A8A1MDB1"/>
<reference evidence="1" key="1">
    <citation type="submission" date="2021-01" db="EMBL/GenBank/DDBJ databases">
        <title>Chromosome-level genome assembly of a human fungal pathogen reveals clustering of transcriptionally co-regulated genes.</title>
        <authorList>
            <person name="Voorhies M."/>
            <person name="Cohen S."/>
            <person name="Shea T.P."/>
            <person name="Petrus S."/>
            <person name="Munoz J.F."/>
            <person name="Poplawski S."/>
            <person name="Goldman W.E."/>
            <person name="Michael T."/>
            <person name="Cuomo C.A."/>
            <person name="Sil A."/>
            <person name="Beyhan S."/>
        </authorList>
    </citation>
    <scope>NUCLEOTIDE SEQUENCE</scope>
    <source>
        <strain evidence="1">WU24</strain>
    </source>
</reference>
<evidence type="ECO:0000313" key="1">
    <source>
        <dbReference type="EMBL" id="QSS62594.1"/>
    </source>
</evidence>
<dbReference type="OrthoDB" id="10363801at2759"/>
<organism evidence="1 2">
    <name type="scientific">Ajellomyces capsulatus</name>
    <name type="common">Darling's disease fungus</name>
    <name type="synonym">Histoplasma capsulatum</name>
    <dbReference type="NCBI Taxonomy" id="5037"/>
    <lineage>
        <taxon>Eukaryota</taxon>
        <taxon>Fungi</taxon>
        <taxon>Dikarya</taxon>
        <taxon>Ascomycota</taxon>
        <taxon>Pezizomycotina</taxon>
        <taxon>Eurotiomycetes</taxon>
        <taxon>Eurotiomycetidae</taxon>
        <taxon>Onygenales</taxon>
        <taxon>Ajellomycetaceae</taxon>
        <taxon>Histoplasma</taxon>
    </lineage>
</organism>
<protein>
    <submittedName>
        <fullName evidence="1">Uncharacterized protein</fullName>
    </submittedName>
</protein>
<sequence length="58" mass="6562">MQLFYRDWGIRLCSKGSRSVLISRSLRSPVHGHNSVTEAFDRMIFASQQPKHAGCGQN</sequence>